<dbReference type="EMBL" id="JAKFGM010000001">
    <property type="protein sequence ID" value="MCF2514617.1"/>
    <property type="molecule type" value="Genomic_DNA"/>
</dbReference>
<dbReference type="GO" id="GO:0006355">
    <property type="term" value="P:regulation of DNA-templated transcription"/>
    <property type="evidence" value="ECO:0007669"/>
    <property type="project" value="InterPro"/>
</dbReference>
<keyword evidence="2" id="KW-0238">DNA-binding</keyword>
<dbReference type="Gene3D" id="1.10.10.10">
    <property type="entry name" value="Winged helix-like DNA-binding domain superfamily/Winged helix DNA-binding domain"/>
    <property type="match status" value="1"/>
</dbReference>
<keyword evidence="1" id="KW-0805">Transcription regulation</keyword>
<dbReference type="InterPro" id="IPR036390">
    <property type="entry name" value="WH_DNA-bd_sf"/>
</dbReference>
<dbReference type="InterPro" id="IPR000595">
    <property type="entry name" value="cNMP-bd_dom"/>
</dbReference>
<comment type="caution">
    <text evidence="6">The sequence shown here is derived from an EMBL/GenBank/DDBJ whole genome shotgun (WGS) entry which is preliminary data.</text>
</comment>
<dbReference type="AlphaFoldDB" id="A0A9X1QM31"/>
<dbReference type="Proteomes" id="UP001139410">
    <property type="component" value="Unassembled WGS sequence"/>
</dbReference>
<feature type="domain" description="HTH crp-type" evidence="5">
    <location>
        <begin position="149"/>
        <end position="221"/>
    </location>
</feature>
<dbReference type="SUPFAM" id="SSF51206">
    <property type="entry name" value="cAMP-binding domain-like"/>
    <property type="match status" value="1"/>
</dbReference>
<evidence type="ECO:0000256" key="1">
    <source>
        <dbReference type="ARBA" id="ARBA00023015"/>
    </source>
</evidence>
<protein>
    <submittedName>
        <fullName evidence="6">Crp/Fnr family transcriptional regulator</fullName>
    </submittedName>
</protein>
<keyword evidence="3" id="KW-0804">Transcription</keyword>
<evidence type="ECO:0000256" key="3">
    <source>
        <dbReference type="ARBA" id="ARBA00023163"/>
    </source>
</evidence>
<dbReference type="InterPro" id="IPR014710">
    <property type="entry name" value="RmlC-like_jellyroll"/>
</dbReference>
<proteinExistence type="predicted"/>
<dbReference type="RefSeq" id="WP_235067073.1">
    <property type="nucleotide sequence ID" value="NZ_JAKFGM010000001.1"/>
</dbReference>
<evidence type="ECO:0000256" key="2">
    <source>
        <dbReference type="ARBA" id="ARBA00023125"/>
    </source>
</evidence>
<dbReference type="SUPFAM" id="SSF46785">
    <property type="entry name" value="Winged helix' DNA-binding domain"/>
    <property type="match status" value="1"/>
</dbReference>
<dbReference type="SMART" id="SM00419">
    <property type="entry name" value="HTH_CRP"/>
    <property type="match status" value="1"/>
</dbReference>
<gene>
    <name evidence="6" type="ORF">LVY65_05995</name>
</gene>
<keyword evidence="7" id="KW-1185">Reference proteome</keyword>
<evidence type="ECO:0000313" key="7">
    <source>
        <dbReference type="Proteomes" id="UP001139410"/>
    </source>
</evidence>
<evidence type="ECO:0000313" key="6">
    <source>
        <dbReference type="EMBL" id="MCF2514617.1"/>
    </source>
</evidence>
<accession>A0A9X1QM31</accession>
<name>A0A9X1QM31_9SPHN</name>
<dbReference type="PROSITE" id="PS51063">
    <property type="entry name" value="HTH_CRP_2"/>
    <property type="match status" value="1"/>
</dbReference>
<evidence type="ECO:0000259" key="4">
    <source>
        <dbReference type="PROSITE" id="PS50042"/>
    </source>
</evidence>
<dbReference type="CDD" id="cd00038">
    <property type="entry name" value="CAP_ED"/>
    <property type="match status" value="1"/>
</dbReference>
<dbReference type="InterPro" id="IPR012318">
    <property type="entry name" value="HTH_CRP"/>
</dbReference>
<dbReference type="GO" id="GO:0003677">
    <property type="term" value="F:DNA binding"/>
    <property type="evidence" value="ECO:0007669"/>
    <property type="project" value="UniProtKB-KW"/>
</dbReference>
<dbReference type="Gene3D" id="2.60.120.10">
    <property type="entry name" value="Jelly Rolls"/>
    <property type="match status" value="1"/>
</dbReference>
<sequence>MDSQRAKAFLLEQSWLSGTPTEFRDAVVSACYFRWYDSGQTVAYAGMKESGIFAIASGSMAVTSTNGPRDAKLTYIMGPGIWSGMVPLFTGTARTATHVARERTLIAHLESSAIKRMLDERPVWWRHFGYLATIFSEAVVGFASDLLIQDNRRRCIAVLLHSANLRWGAVPEGPIIVQVSQDELGAIGGLSRKTVGRVLKDLERQGLVAVGYREIRIIDPGLLRHIADGD</sequence>
<dbReference type="PROSITE" id="PS50042">
    <property type="entry name" value="CNMP_BINDING_3"/>
    <property type="match status" value="1"/>
</dbReference>
<dbReference type="Pfam" id="PF00027">
    <property type="entry name" value="cNMP_binding"/>
    <property type="match status" value="1"/>
</dbReference>
<dbReference type="InterPro" id="IPR036388">
    <property type="entry name" value="WH-like_DNA-bd_sf"/>
</dbReference>
<dbReference type="InterPro" id="IPR018490">
    <property type="entry name" value="cNMP-bd_dom_sf"/>
</dbReference>
<evidence type="ECO:0000259" key="5">
    <source>
        <dbReference type="PROSITE" id="PS51063"/>
    </source>
</evidence>
<reference evidence="6" key="1">
    <citation type="submission" date="2022-01" db="EMBL/GenBank/DDBJ databases">
        <authorList>
            <person name="Jo J.-H."/>
            <person name="Im W.-T."/>
        </authorList>
    </citation>
    <scope>NUCLEOTIDE SEQUENCE</scope>
    <source>
        <strain evidence="6">G124</strain>
    </source>
</reference>
<dbReference type="Pfam" id="PF13545">
    <property type="entry name" value="HTH_Crp_2"/>
    <property type="match status" value="1"/>
</dbReference>
<organism evidence="6 7">
    <name type="scientific">Sphingomonas cremea</name>
    <dbReference type="NCBI Taxonomy" id="2904799"/>
    <lineage>
        <taxon>Bacteria</taxon>
        <taxon>Pseudomonadati</taxon>
        <taxon>Pseudomonadota</taxon>
        <taxon>Alphaproteobacteria</taxon>
        <taxon>Sphingomonadales</taxon>
        <taxon>Sphingomonadaceae</taxon>
        <taxon>Sphingomonas</taxon>
    </lineage>
</organism>
<feature type="domain" description="Cyclic nucleotide-binding" evidence="4">
    <location>
        <begin position="15"/>
        <end position="118"/>
    </location>
</feature>